<dbReference type="InterPro" id="IPR035914">
    <property type="entry name" value="Sperma_CUB_dom_sf"/>
</dbReference>
<keyword evidence="8" id="KW-1185">Reference proteome</keyword>
<feature type="compositionally biased region" description="Low complexity" evidence="4">
    <location>
        <begin position="229"/>
        <end position="242"/>
    </location>
</feature>
<evidence type="ECO:0000313" key="8">
    <source>
        <dbReference type="Proteomes" id="UP000001307"/>
    </source>
</evidence>
<keyword evidence="5" id="KW-0732">Signal</keyword>
<dbReference type="Pfam" id="PF00431">
    <property type="entry name" value="CUB"/>
    <property type="match status" value="1"/>
</dbReference>
<gene>
    <name evidence="7" type="ORF">GSOID_T00014902001</name>
</gene>
<organism evidence="7">
    <name type="scientific">Oikopleura dioica</name>
    <name type="common">Tunicate</name>
    <dbReference type="NCBI Taxonomy" id="34765"/>
    <lineage>
        <taxon>Eukaryota</taxon>
        <taxon>Metazoa</taxon>
        <taxon>Chordata</taxon>
        <taxon>Tunicata</taxon>
        <taxon>Appendicularia</taxon>
        <taxon>Copelata</taxon>
        <taxon>Oikopleuridae</taxon>
        <taxon>Oikopleura</taxon>
    </lineage>
</organism>
<dbReference type="EMBL" id="FN653020">
    <property type="protein sequence ID" value="CBY22979.1"/>
    <property type="molecule type" value="Genomic_DNA"/>
</dbReference>
<name>E4X0U4_OIKDI</name>
<protein>
    <recommendedName>
        <fullName evidence="6">CUB domain-containing protein</fullName>
    </recommendedName>
</protein>
<keyword evidence="1" id="KW-0677">Repeat</keyword>
<feature type="domain" description="CUB" evidence="6">
    <location>
        <begin position="31"/>
        <end position="149"/>
    </location>
</feature>
<reference evidence="7" key="1">
    <citation type="journal article" date="2010" name="Science">
        <title>Plasticity of animal genome architecture unmasked by rapid evolution of a pelagic tunicate.</title>
        <authorList>
            <person name="Denoeud F."/>
            <person name="Henriet S."/>
            <person name="Mungpakdee S."/>
            <person name="Aury J.M."/>
            <person name="Da Silva C."/>
            <person name="Brinkmann H."/>
            <person name="Mikhaleva J."/>
            <person name="Olsen L.C."/>
            <person name="Jubin C."/>
            <person name="Canestro C."/>
            <person name="Bouquet J.M."/>
            <person name="Danks G."/>
            <person name="Poulain J."/>
            <person name="Campsteijn C."/>
            <person name="Adamski M."/>
            <person name="Cross I."/>
            <person name="Yadetie F."/>
            <person name="Muffato M."/>
            <person name="Louis A."/>
            <person name="Butcher S."/>
            <person name="Tsagkogeorga G."/>
            <person name="Konrad A."/>
            <person name="Singh S."/>
            <person name="Jensen M.F."/>
            <person name="Cong E.H."/>
            <person name="Eikeseth-Otteraa H."/>
            <person name="Noel B."/>
            <person name="Anthouard V."/>
            <person name="Porcel B.M."/>
            <person name="Kachouri-Lafond R."/>
            <person name="Nishino A."/>
            <person name="Ugolini M."/>
            <person name="Chourrout P."/>
            <person name="Nishida H."/>
            <person name="Aasland R."/>
            <person name="Huzurbazar S."/>
            <person name="Westhof E."/>
            <person name="Delsuc F."/>
            <person name="Lehrach H."/>
            <person name="Reinhardt R."/>
            <person name="Weissenbach J."/>
            <person name="Roy S.W."/>
            <person name="Artiguenave F."/>
            <person name="Postlethwait J.H."/>
            <person name="Manak J.R."/>
            <person name="Thompson E.M."/>
            <person name="Jaillon O."/>
            <person name="Du Pasquier L."/>
            <person name="Boudinot P."/>
            <person name="Liberles D.A."/>
            <person name="Volff J.N."/>
            <person name="Philippe H."/>
            <person name="Lenhard B."/>
            <person name="Roest Crollius H."/>
            <person name="Wincker P."/>
            <person name="Chourrout D."/>
        </authorList>
    </citation>
    <scope>NUCLEOTIDE SEQUENCE [LARGE SCALE GENOMIC DNA]</scope>
</reference>
<evidence type="ECO:0000256" key="4">
    <source>
        <dbReference type="SAM" id="MobiDB-lite"/>
    </source>
</evidence>
<evidence type="ECO:0000256" key="1">
    <source>
        <dbReference type="ARBA" id="ARBA00022737"/>
    </source>
</evidence>
<evidence type="ECO:0000256" key="5">
    <source>
        <dbReference type="SAM" id="SignalP"/>
    </source>
</evidence>
<comment type="caution">
    <text evidence="3">Lacks conserved residue(s) required for the propagation of feature annotation.</text>
</comment>
<evidence type="ECO:0000256" key="3">
    <source>
        <dbReference type="PROSITE-ProRule" id="PRU00059"/>
    </source>
</evidence>
<feature type="compositionally biased region" description="Polar residues" evidence="4">
    <location>
        <begin position="312"/>
        <end position="341"/>
    </location>
</feature>
<feature type="region of interest" description="Disordered" evidence="4">
    <location>
        <begin position="290"/>
        <end position="377"/>
    </location>
</feature>
<dbReference type="SMART" id="SM00042">
    <property type="entry name" value="CUB"/>
    <property type="match status" value="1"/>
</dbReference>
<dbReference type="PANTHER" id="PTHR24251">
    <property type="entry name" value="OVOCHYMASE-RELATED"/>
    <property type="match status" value="1"/>
</dbReference>
<dbReference type="InterPro" id="IPR000859">
    <property type="entry name" value="CUB_dom"/>
</dbReference>
<dbReference type="AlphaFoldDB" id="E4X0U4"/>
<proteinExistence type="predicted"/>
<keyword evidence="2" id="KW-1015">Disulfide bond</keyword>
<dbReference type="Gene3D" id="2.60.120.290">
    <property type="entry name" value="Spermadhesin, CUB domain"/>
    <property type="match status" value="1"/>
</dbReference>
<evidence type="ECO:0000259" key="6">
    <source>
        <dbReference type="PROSITE" id="PS01180"/>
    </source>
</evidence>
<feature type="signal peptide" evidence="5">
    <location>
        <begin position="1"/>
        <end position="18"/>
    </location>
</feature>
<dbReference type="CDD" id="cd00041">
    <property type="entry name" value="CUB"/>
    <property type="match status" value="1"/>
</dbReference>
<feature type="region of interest" description="Disordered" evidence="4">
    <location>
        <begin position="220"/>
        <end position="267"/>
    </location>
</feature>
<dbReference type="OrthoDB" id="10409154at2759"/>
<dbReference type="SUPFAM" id="SSF49854">
    <property type="entry name" value="Spermadhesin, CUB domain"/>
    <property type="match status" value="1"/>
</dbReference>
<accession>E4X0U4</accession>
<evidence type="ECO:0000256" key="2">
    <source>
        <dbReference type="ARBA" id="ARBA00023157"/>
    </source>
</evidence>
<sequence length="467" mass="52229">MQLTRLLQLIFVIEKAQGGPPSDIKWDISHCVDEVISPGVGEEQHSKVIVSRYYPSPMGNNWQCEYKIQNPDTQMKIMVEFLFFDMARCDLQNITIVDWKTKNAVGPLCGTDTPQRYLSESSRIHIFVKSGQIPEGVRHIGFMLKVTRTPPGFEEEFQKLLRQESGEPEYPNYMAGLGRPLGRLQNAPGMRMPGMGGRMPGMFPGMGIMNMMPGMIRQNMGNQMGLGFPSQSQQPVGSPSKPKLMATASRSPGYSDGPPHLSAAYGPERVSMNAPTSFSNAAVDAISRRNQGGIDQDESNRKTPNGPPFNRMRNQQLGTRNSQQNGQRLRANGRQQGFNNQRKQKDQLPRGILIPPPIRMKSNNQKPQPEIPDFALPPTKATRTERVEEGLSSEIIISLVCVGIVLVSIIGEPEETTTFLTFYKAVGITCKLRSVERKKKEAYKTREKVTAARNFEKSKNKTNKFKN</sequence>
<feature type="chain" id="PRO_5003192535" description="CUB domain-containing protein" evidence="5">
    <location>
        <begin position="19"/>
        <end position="467"/>
    </location>
</feature>
<evidence type="ECO:0000313" key="7">
    <source>
        <dbReference type="EMBL" id="CBY22979.1"/>
    </source>
</evidence>
<dbReference type="Proteomes" id="UP000001307">
    <property type="component" value="Unassembled WGS sequence"/>
</dbReference>
<dbReference type="PROSITE" id="PS01180">
    <property type="entry name" value="CUB"/>
    <property type="match status" value="1"/>
</dbReference>
<dbReference type="InParanoid" id="E4X0U4"/>